<protein>
    <submittedName>
        <fullName evidence="2">SFRICE_006903</fullName>
    </submittedName>
</protein>
<feature type="region of interest" description="Disordered" evidence="1">
    <location>
        <begin position="282"/>
        <end position="312"/>
    </location>
</feature>
<sequence>MLFVTQRLLSPKEKSEVQITASNATVQCIPFVLSHHNMTTSSLGEARGTVRLLLTKNHSVPTPAFRVGAPVTDRSRNVYLRWRCSIHFSPVMFIDHSNHFWWAMFEGRIGSEIPPTTAHSTVLLCEAESDTFVRTFLRHTKLIIMLLAFSCNCLTRNSTSLAVLEAYVHKELRQSPRRVSRNAAHEYEPLAWLETSRVPRQNVTKNHPITSRTLSEARESFRPLQTKYHPVPTPVGARINPLGSPQFRAISNLRRRIKEVTEVTGVSLLPYTGHNSRLRATTEKFSENQKKPSNTSPENQTRDPLSGSRTCDHSTNEAVLVARSLELCPVYGNRLTPYYMGFITQIMNSGYIT</sequence>
<name>A0A2H1V1M9_SPOFR</name>
<dbReference type="EMBL" id="ODYU01000057">
    <property type="protein sequence ID" value="SOQ34184.1"/>
    <property type="molecule type" value="Genomic_DNA"/>
</dbReference>
<dbReference type="AlphaFoldDB" id="A0A2H1V1M9"/>
<organism evidence="2">
    <name type="scientific">Spodoptera frugiperda</name>
    <name type="common">Fall armyworm</name>
    <dbReference type="NCBI Taxonomy" id="7108"/>
    <lineage>
        <taxon>Eukaryota</taxon>
        <taxon>Metazoa</taxon>
        <taxon>Ecdysozoa</taxon>
        <taxon>Arthropoda</taxon>
        <taxon>Hexapoda</taxon>
        <taxon>Insecta</taxon>
        <taxon>Pterygota</taxon>
        <taxon>Neoptera</taxon>
        <taxon>Endopterygota</taxon>
        <taxon>Lepidoptera</taxon>
        <taxon>Glossata</taxon>
        <taxon>Ditrysia</taxon>
        <taxon>Noctuoidea</taxon>
        <taxon>Noctuidae</taxon>
        <taxon>Amphipyrinae</taxon>
        <taxon>Spodoptera</taxon>
    </lineage>
</organism>
<evidence type="ECO:0000313" key="2">
    <source>
        <dbReference type="EMBL" id="SOQ34184.1"/>
    </source>
</evidence>
<feature type="compositionally biased region" description="Polar residues" evidence="1">
    <location>
        <begin position="291"/>
        <end position="309"/>
    </location>
</feature>
<gene>
    <name evidence="2" type="ORF">SFRICE_006903</name>
</gene>
<evidence type="ECO:0000256" key="1">
    <source>
        <dbReference type="SAM" id="MobiDB-lite"/>
    </source>
</evidence>
<proteinExistence type="predicted"/>
<reference evidence="2" key="1">
    <citation type="submission" date="2016-07" db="EMBL/GenBank/DDBJ databases">
        <authorList>
            <person name="Bretaudeau A."/>
        </authorList>
    </citation>
    <scope>NUCLEOTIDE SEQUENCE</scope>
    <source>
        <strain evidence="2">Rice</strain>
        <tissue evidence="2">Whole body</tissue>
    </source>
</reference>
<accession>A0A2H1V1M9</accession>